<dbReference type="AlphaFoldDB" id="A0A1V2UDN6"/>
<name>A0A1V2UDN6_ENTMU</name>
<accession>A0A1V2UDN6</accession>
<sequence>MNGASDWRVAGIAGTLNWRNDVGWFMARKFNAGDRVTLVTETNFTTSSVNAWGVDQVYIKEVLTA</sequence>
<evidence type="ECO:0000313" key="1">
    <source>
        <dbReference type="EMBL" id="ONN41426.1"/>
    </source>
</evidence>
<comment type="caution">
    <text evidence="1">The sequence shown here is derived from an EMBL/GenBank/DDBJ whole genome shotgun (WGS) entry which is preliminary data.</text>
</comment>
<gene>
    <name evidence="1" type="ORF">BTN92_12610</name>
</gene>
<dbReference type="STRING" id="53346.A5802_001991"/>
<organism evidence="1 2">
    <name type="scientific">Enterococcus mundtii</name>
    <dbReference type="NCBI Taxonomy" id="53346"/>
    <lineage>
        <taxon>Bacteria</taxon>
        <taxon>Bacillati</taxon>
        <taxon>Bacillota</taxon>
        <taxon>Bacilli</taxon>
        <taxon>Lactobacillales</taxon>
        <taxon>Enterococcaceae</taxon>
        <taxon>Enterococcus</taxon>
    </lineage>
</organism>
<proteinExistence type="predicted"/>
<dbReference type="RefSeq" id="WP_062804777.1">
    <property type="nucleotide sequence ID" value="NZ_BQWJ01000001.1"/>
</dbReference>
<evidence type="ECO:0000313" key="2">
    <source>
        <dbReference type="Proteomes" id="UP000189299"/>
    </source>
</evidence>
<dbReference type="EMBL" id="MSTR01000014">
    <property type="protein sequence ID" value="ONN41426.1"/>
    <property type="molecule type" value="Genomic_DNA"/>
</dbReference>
<reference evidence="1 2" key="1">
    <citation type="submission" date="2016-12" db="EMBL/GenBank/DDBJ databases">
        <authorList>
            <person name="Song W.-J."/>
            <person name="Kurnit D.M."/>
        </authorList>
    </citation>
    <scope>NUCLEOTIDE SEQUENCE [LARGE SCALE GENOMIC DNA]</scope>
    <source>
        <strain evidence="1 2">CGB1038-1_S1</strain>
    </source>
</reference>
<protein>
    <submittedName>
        <fullName evidence="1">Uncharacterized protein</fullName>
    </submittedName>
</protein>
<dbReference type="Proteomes" id="UP000189299">
    <property type="component" value="Unassembled WGS sequence"/>
</dbReference>